<name>A0A3S1AAZ5_9CYAN</name>
<protein>
    <recommendedName>
        <fullName evidence="1">DUF2087 domain-containing protein</fullName>
    </recommendedName>
</protein>
<dbReference type="Pfam" id="PF09860">
    <property type="entry name" value="DUF2087"/>
    <property type="match status" value="1"/>
</dbReference>
<evidence type="ECO:0000313" key="3">
    <source>
        <dbReference type="Proteomes" id="UP000271624"/>
    </source>
</evidence>
<reference evidence="2" key="1">
    <citation type="submission" date="2018-12" db="EMBL/GenBank/DDBJ databases">
        <authorList>
            <person name="Will S."/>
            <person name="Neumann-Schaal M."/>
            <person name="Henke P."/>
        </authorList>
    </citation>
    <scope>NUCLEOTIDE SEQUENCE</scope>
    <source>
        <strain evidence="2">PCC 7102</strain>
    </source>
</reference>
<gene>
    <name evidence="2" type="ORF">DSM106972_084800</name>
</gene>
<evidence type="ECO:0000259" key="1">
    <source>
        <dbReference type="Pfam" id="PF09860"/>
    </source>
</evidence>
<sequence>MLNKQFDISLEQVEDEAWAAKVLSNYTVVDKTSALPRLKDIPATRKKRLVILKWLVSHFEQGANYREAKVNEIIKQFHPDCATLRREMIGYNLMQRESGIYWRQN</sequence>
<evidence type="ECO:0000313" key="2">
    <source>
        <dbReference type="EMBL" id="RUS97377.1"/>
    </source>
</evidence>
<comment type="caution">
    <text evidence="2">The sequence shown here is derived from an EMBL/GenBank/DDBJ whole genome shotgun (WGS) entry which is preliminary data.</text>
</comment>
<dbReference type="OrthoDB" id="529288at2"/>
<reference evidence="2" key="2">
    <citation type="journal article" date="2019" name="Genome Biol. Evol.">
        <title>Day and night: Metabolic profiles and evolutionary relationships of six axenic non-marine cyanobacteria.</title>
        <authorList>
            <person name="Will S.E."/>
            <person name="Henke P."/>
            <person name="Boedeker C."/>
            <person name="Huang S."/>
            <person name="Brinkmann H."/>
            <person name="Rohde M."/>
            <person name="Jarek M."/>
            <person name="Friedl T."/>
            <person name="Seufert S."/>
            <person name="Schumacher M."/>
            <person name="Overmann J."/>
            <person name="Neumann-Schaal M."/>
            <person name="Petersen J."/>
        </authorList>
    </citation>
    <scope>NUCLEOTIDE SEQUENCE [LARGE SCALE GENOMIC DNA]</scope>
    <source>
        <strain evidence="2">PCC 7102</strain>
    </source>
</reference>
<dbReference type="RefSeq" id="WP_127086501.1">
    <property type="nucleotide sequence ID" value="NZ_RSCL01000033.1"/>
</dbReference>
<keyword evidence="3" id="KW-1185">Reference proteome</keyword>
<dbReference type="InterPro" id="IPR018656">
    <property type="entry name" value="DUF2087"/>
</dbReference>
<dbReference type="EMBL" id="RSCL01000033">
    <property type="protein sequence ID" value="RUS97377.1"/>
    <property type="molecule type" value="Genomic_DNA"/>
</dbReference>
<dbReference type="AlphaFoldDB" id="A0A3S1AAZ5"/>
<accession>A0A3S1AAZ5</accession>
<feature type="domain" description="DUF2087" evidence="1">
    <location>
        <begin position="37"/>
        <end position="103"/>
    </location>
</feature>
<dbReference type="Proteomes" id="UP000271624">
    <property type="component" value="Unassembled WGS sequence"/>
</dbReference>
<organism evidence="2 3">
    <name type="scientific">Dulcicalothrix desertica PCC 7102</name>
    <dbReference type="NCBI Taxonomy" id="232991"/>
    <lineage>
        <taxon>Bacteria</taxon>
        <taxon>Bacillati</taxon>
        <taxon>Cyanobacteriota</taxon>
        <taxon>Cyanophyceae</taxon>
        <taxon>Nostocales</taxon>
        <taxon>Calotrichaceae</taxon>
        <taxon>Dulcicalothrix</taxon>
    </lineage>
</organism>
<proteinExistence type="predicted"/>